<proteinExistence type="predicted"/>
<evidence type="ECO:0000313" key="6">
    <source>
        <dbReference type="EMBL" id="MCP1260067.1"/>
    </source>
</evidence>
<dbReference type="PANTHER" id="PTHR30461:SF2">
    <property type="entry name" value="SERINE RECOMBINASE PINE-RELATED"/>
    <property type="match status" value="1"/>
</dbReference>
<sequence>MTKAVVYIRVSTAKQGRSGLGLEAQQETIARFAEVEGFEIAETFLEVETGKGTDALDRRPQLRAALDKARVMQCPVIVANLARLSRDVAFIATLMTQRVPFIVAAIGKDADPFMLHVYAAMAEQERRAISERTKAALAAAKARGTSLGGWRGGPVVDHRKGVEAIQAAAGAFRADVGPMIRDLHSLGMSLRQIAAELDRQG</sequence>
<gene>
    <name evidence="6" type="ORF">NKW50_15980</name>
</gene>
<evidence type="ECO:0000313" key="7">
    <source>
        <dbReference type="Proteomes" id="UP001523528"/>
    </source>
</evidence>
<evidence type="ECO:0000256" key="3">
    <source>
        <dbReference type="ARBA" id="ARBA00023172"/>
    </source>
</evidence>
<evidence type="ECO:0000256" key="2">
    <source>
        <dbReference type="ARBA" id="ARBA00023125"/>
    </source>
</evidence>
<dbReference type="RefSeq" id="WP_253544530.1">
    <property type="nucleotide sequence ID" value="NZ_JAMYZZ010000081.1"/>
</dbReference>
<feature type="domain" description="Resolvase/invertase-type recombinase catalytic" evidence="5">
    <location>
        <begin position="3"/>
        <end position="144"/>
    </location>
</feature>
<evidence type="ECO:0000259" key="5">
    <source>
        <dbReference type="PROSITE" id="PS51736"/>
    </source>
</evidence>
<dbReference type="Gene3D" id="3.40.50.1390">
    <property type="entry name" value="Resolvase, N-terminal catalytic domain"/>
    <property type="match status" value="1"/>
</dbReference>
<dbReference type="PROSITE" id="PS51736">
    <property type="entry name" value="RECOMBINASES_3"/>
    <property type="match status" value="1"/>
</dbReference>
<dbReference type="SMART" id="SM00857">
    <property type="entry name" value="Resolvase"/>
    <property type="match status" value="1"/>
</dbReference>
<feature type="non-terminal residue" evidence="6">
    <location>
        <position position="201"/>
    </location>
</feature>
<keyword evidence="7" id="KW-1185">Reference proteome</keyword>
<dbReference type="CDD" id="cd00338">
    <property type="entry name" value="Ser_Recombinase"/>
    <property type="match status" value="1"/>
</dbReference>
<dbReference type="InterPro" id="IPR036162">
    <property type="entry name" value="Resolvase-like_N_sf"/>
</dbReference>
<evidence type="ECO:0000256" key="1">
    <source>
        <dbReference type="ARBA" id="ARBA00022908"/>
    </source>
</evidence>
<dbReference type="SUPFAM" id="SSF53041">
    <property type="entry name" value="Resolvase-like"/>
    <property type="match status" value="1"/>
</dbReference>
<name>A0ABT1F4C5_9PROT</name>
<evidence type="ECO:0000256" key="4">
    <source>
        <dbReference type="PROSITE-ProRule" id="PRU10137"/>
    </source>
</evidence>
<keyword evidence="3" id="KW-0233">DNA recombination</keyword>
<keyword evidence="1" id="KW-0229">DNA integration</keyword>
<organism evidence="6 7">
    <name type="scientific">Acetobacter lambici</name>
    <dbReference type="NCBI Taxonomy" id="1332824"/>
    <lineage>
        <taxon>Bacteria</taxon>
        <taxon>Pseudomonadati</taxon>
        <taxon>Pseudomonadota</taxon>
        <taxon>Alphaproteobacteria</taxon>
        <taxon>Acetobacterales</taxon>
        <taxon>Acetobacteraceae</taxon>
        <taxon>Acetobacter</taxon>
    </lineage>
</organism>
<keyword evidence="2" id="KW-0238">DNA-binding</keyword>
<dbReference type="InterPro" id="IPR006119">
    <property type="entry name" value="Resolv_N"/>
</dbReference>
<feature type="active site" description="O-(5'-phospho-DNA)-serine intermediate" evidence="4">
    <location>
        <position position="11"/>
    </location>
</feature>
<protein>
    <submittedName>
        <fullName evidence="6">Recombinase family protein</fullName>
    </submittedName>
</protein>
<dbReference type="EMBL" id="JAMYZZ010000081">
    <property type="protein sequence ID" value="MCP1260067.1"/>
    <property type="molecule type" value="Genomic_DNA"/>
</dbReference>
<accession>A0ABT1F4C5</accession>
<dbReference type="Pfam" id="PF00239">
    <property type="entry name" value="Resolvase"/>
    <property type="match status" value="1"/>
</dbReference>
<dbReference type="PROSITE" id="PS00397">
    <property type="entry name" value="RECOMBINASES_1"/>
    <property type="match status" value="1"/>
</dbReference>
<reference evidence="6 7" key="1">
    <citation type="submission" date="2022-06" db="EMBL/GenBank/DDBJ databases">
        <title>Acetobacer genomes from food samples.</title>
        <authorList>
            <person name="Sombolestani A."/>
        </authorList>
    </citation>
    <scope>NUCLEOTIDE SEQUENCE [LARGE SCALE GENOMIC DNA]</scope>
    <source>
        <strain evidence="6 7">R-83285</strain>
    </source>
</reference>
<comment type="caution">
    <text evidence="6">The sequence shown here is derived from an EMBL/GenBank/DDBJ whole genome shotgun (WGS) entry which is preliminary data.</text>
</comment>
<dbReference type="Proteomes" id="UP001523528">
    <property type="component" value="Unassembled WGS sequence"/>
</dbReference>
<dbReference type="InterPro" id="IPR006118">
    <property type="entry name" value="Recombinase_CS"/>
</dbReference>
<dbReference type="PANTHER" id="PTHR30461">
    <property type="entry name" value="DNA-INVERTASE FROM LAMBDOID PROPHAGE"/>
    <property type="match status" value="1"/>
</dbReference>
<dbReference type="InterPro" id="IPR050639">
    <property type="entry name" value="SSR_resolvase"/>
</dbReference>